<accession>A0A7U3YPB7</accession>
<protein>
    <recommendedName>
        <fullName evidence="3">UBC core domain-containing protein</fullName>
    </recommendedName>
</protein>
<evidence type="ECO:0000313" key="1">
    <source>
        <dbReference type="EMBL" id="ADW19079.1"/>
    </source>
</evidence>
<dbReference type="SUPFAM" id="SSF54495">
    <property type="entry name" value="UBC-like"/>
    <property type="match status" value="1"/>
</dbReference>
<dbReference type="InterPro" id="IPR011990">
    <property type="entry name" value="TPR-like_helical_dom_sf"/>
</dbReference>
<name>A0A7U3YPB7_DESPD</name>
<proteinExistence type="predicted"/>
<gene>
    <name evidence="1" type="ordered locus">Despr_2946</name>
</gene>
<dbReference type="RefSeq" id="WP_015725604.1">
    <property type="nucleotide sequence ID" value="NC_014972.1"/>
</dbReference>
<dbReference type="EMBL" id="CP002364">
    <property type="protein sequence ID" value="ADW19079.1"/>
    <property type="molecule type" value="Genomic_DNA"/>
</dbReference>
<dbReference type="InterPro" id="IPR019734">
    <property type="entry name" value="TPR_rpt"/>
</dbReference>
<dbReference type="Proteomes" id="UP000006365">
    <property type="component" value="Chromosome"/>
</dbReference>
<dbReference type="Gene3D" id="3.10.110.10">
    <property type="entry name" value="Ubiquitin Conjugating Enzyme"/>
    <property type="match status" value="1"/>
</dbReference>
<dbReference type="SMART" id="SM00028">
    <property type="entry name" value="TPR"/>
    <property type="match status" value="5"/>
</dbReference>
<dbReference type="SUPFAM" id="SSF48452">
    <property type="entry name" value="TPR-like"/>
    <property type="match status" value="1"/>
</dbReference>
<dbReference type="Gene3D" id="1.25.40.10">
    <property type="entry name" value="Tetratricopeptide repeat domain"/>
    <property type="match status" value="1"/>
</dbReference>
<evidence type="ECO:0000313" key="2">
    <source>
        <dbReference type="Proteomes" id="UP000006365"/>
    </source>
</evidence>
<sequence>MAMGSQQLAEDYTQLKDLLELYPNIAILKADGQPPDNYEIEYSLRGFVKDADNNIVIGQKHRIHISLPFGYPHFAPIAKPLTPLFHPDFDPAAIRIADQWQHNPSLPELVLHLGEMISGNIFHLDDPFNQEAAEWYRSHQDQLPLDSVSVADIQETEVELDSLVDDTFASLGLESDDFLAPEQPVTAAEIAHVRELVAQNNIFTANKLLADMPPHAEFPDREEIQQNIGKVLRKTDQLYKLAEQLEDVGKYDEALEVVDNLLAIAADAPGAETIRTRIQQTYQLAQSVGMSPKLREAGERREPPEATVSLPAKARARIPAWGGSIPFKPILLAVLLITLGIGAVLLYFKDQNIISQSQASLLKGQLQIEKKQFDGALETLEAARSRLGGLSILRFRKGALENKITALMTSSELQEGLKGRVFFQGEYVSADMAAAQQQLIVLTDQAQALASQNKIGEAIALYRQALTFATEHKLIKQQSAIQDVLQSLELQHALAVAERAEQEKNWNQAAEAYRKALTLSANSTTLGTASDITHRMTAATFRHELDQSKKAFTQSQWQETIRFLEQAQQSITANPNVVTEKERQDLHQLLVNARLYLMLSTAREAYQAKNWEQAIAEYQNALNLLTSEPDSAGSMHGESVGKIEKTLLLVQIAQIQDQVLIAEGKGDGAGVLNHSREIQRLIRSSKYAEDPAVKNVLRKVNERMNKQQERIGQSEKIAWLEEHFEEIFRNNYPTFRGSQLSQPKAVFLKKIGSKSVYTLTCVERSQGSASKIELNYMFDASTGKWSVYGGQ</sequence>
<reference evidence="1 2" key="1">
    <citation type="journal article" date="2011" name="Stand. Genomic Sci.">
        <title>Complete genome sequence of Desulfobulbus propionicus type strain (1pr3).</title>
        <authorList>
            <person name="Pagani I."/>
            <person name="Lapidus A."/>
            <person name="Nolan M."/>
            <person name="Lucas S."/>
            <person name="Hammon N."/>
            <person name="Deshpande S."/>
            <person name="Cheng J.F."/>
            <person name="Chertkov O."/>
            <person name="Davenport K."/>
            <person name="Tapia R."/>
            <person name="Han C."/>
            <person name="Goodwin L."/>
            <person name="Pitluck S."/>
            <person name="Liolios K."/>
            <person name="Mavromatis K."/>
            <person name="Ivanova N."/>
            <person name="Mikhailova N."/>
            <person name="Pati A."/>
            <person name="Chen A."/>
            <person name="Palaniappan K."/>
            <person name="Land M."/>
            <person name="Hauser L."/>
            <person name="Chang Y.J."/>
            <person name="Jeffries C.D."/>
            <person name="Detter J.C."/>
            <person name="Brambilla E."/>
            <person name="Kannan K.P."/>
            <person name="Djao O.D."/>
            <person name="Rohde M."/>
            <person name="Pukall R."/>
            <person name="Spring S."/>
            <person name="Goker M."/>
            <person name="Sikorski J."/>
            <person name="Woyke T."/>
            <person name="Bristow J."/>
            <person name="Eisen J.A."/>
            <person name="Markowitz V."/>
            <person name="Hugenholtz P."/>
            <person name="Kyrpides N.C."/>
            <person name="Klenk H.P."/>
        </authorList>
    </citation>
    <scope>NUCLEOTIDE SEQUENCE [LARGE SCALE GENOMIC DNA]</scope>
    <source>
        <strain evidence="2">ATCC 33891 / DSM 2032 / 1pr3</strain>
    </source>
</reference>
<organism evidence="1 2">
    <name type="scientific">Desulfobulbus propionicus (strain ATCC 33891 / DSM 2032 / VKM B-1956 / 1pr3)</name>
    <dbReference type="NCBI Taxonomy" id="577650"/>
    <lineage>
        <taxon>Bacteria</taxon>
        <taxon>Pseudomonadati</taxon>
        <taxon>Thermodesulfobacteriota</taxon>
        <taxon>Desulfobulbia</taxon>
        <taxon>Desulfobulbales</taxon>
        <taxon>Desulfobulbaceae</taxon>
        <taxon>Desulfobulbus</taxon>
    </lineage>
</organism>
<keyword evidence="2" id="KW-1185">Reference proteome</keyword>
<dbReference type="InterPro" id="IPR016135">
    <property type="entry name" value="UBQ-conjugating_enzyme/RWD"/>
</dbReference>
<dbReference type="KEGG" id="dpr:Despr_2946"/>
<dbReference type="AlphaFoldDB" id="A0A7U3YPB7"/>
<evidence type="ECO:0008006" key="3">
    <source>
        <dbReference type="Google" id="ProtNLM"/>
    </source>
</evidence>